<dbReference type="SUPFAM" id="SSF50677">
    <property type="entry name" value="ValRS/IleRS/LeuRS editing domain"/>
    <property type="match status" value="1"/>
</dbReference>
<feature type="compositionally biased region" description="Acidic residues" evidence="23">
    <location>
        <begin position="769"/>
        <end position="785"/>
    </location>
</feature>
<keyword evidence="14 27" id="KW-0030">Aminoacyl-tRNA synthetase</keyword>
<keyword evidence="13" id="KW-0648">Protein biosynthesis</keyword>
<dbReference type="InterPro" id="IPR001412">
    <property type="entry name" value="aa-tRNA-synth_I_CS"/>
</dbReference>
<feature type="region of interest" description="Disordered" evidence="23">
    <location>
        <begin position="1268"/>
        <end position="1302"/>
    </location>
</feature>
<keyword evidence="7" id="KW-0436">Ligase</keyword>
<keyword evidence="24" id="KW-1133">Transmembrane helix</keyword>
<keyword evidence="15" id="KW-0539">Nucleus</keyword>
<proteinExistence type="inferred from homology"/>
<feature type="region of interest" description="Disordered" evidence="23">
    <location>
        <begin position="957"/>
        <end position="1225"/>
    </location>
</feature>
<evidence type="ECO:0000256" key="15">
    <source>
        <dbReference type="ARBA" id="ARBA00023242"/>
    </source>
</evidence>
<evidence type="ECO:0000256" key="5">
    <source>
        <dbReference type="ARBA" id="ARBA00022490"/>
    </source>
</evidence>
<dbReference type="InterPro" id="IPR000504">
    <property type="entry name" value="RRM_dom"/>
</dbReference>
<evidence type="ECO:0000256" key="24">
    <source>
        <dbReference type="SAM" id="Phobius"/>
    </source>
</evidence>
<keyword evidence="24" id="KW-0812">Transmembrane</keyword>
<feature type="compositionally biased region" description="Basic and acidic residues" evidence="23">
    <location>
        <begin position="742"/>
        <end position="751"/>
    </location>
</feature>
<evidence type="ECO:0000256" key="1">
    <source>
        <dbReference type="ARBA" id="ARBA00004496"/>
    </source>
</evidence>
<evidence type="ECO:0000256" key="7">
    <source>
        <dbReference type="ARBA" id="ARBA00022598"/>
    </source>
</evidence>
<dbReference type="InterPro" id="IPR014729">
    <property type="entry name" value="Rossmann-like_a/b/a_fold"/>
</dbReference>
<dbReference type="GO" id="GO:0005737">
    <property type="term" value="C:cytoplasm"/>
    <property type="evidence" value="ECO:0007669"/>
    <property type="project" value="UniProtKB-SubCell"/>
</dbReference>
<dbReference type="CDD" id="cd07961">
    <property type="entry name" value="Anticodon_Ia_Ile_ABEc"/>
    <property type="match status" value="1"/>
</dbReference>
<dbReference type="Proteomes" id="UP000011518">
    <property type="component" value="Unassembled WGS sequence"/>
</dbReference>
<feature type="signal peptide" evidence="25">
    <location>
        <begin position="1"/>
        <end position="15"/>
    </location>
</feature>
<dbReference type="EMBL" id="KB359459">
    <property type="protein sequence ID" value="ELV14096.1"/>
    <property type="molecule type" value="Genomic_DNA"/>
</dbReference>
<evidence type="ECO:0000256" key="19">
    <source>
        <dbReference type="ARBA" id="ARBA00065066"/>
    </source>
</evidence>
<feature type="region of interest" description="Disordered" evidence="23">
    <location>
        <begin position="527"/>
        <end position="549"/>
    </location>
</feature>
<evidence type="ECO:0000256" key="4">
    <source>
        <dbReference type="ARBA" id="ARBA00013165"/>
    </source>
</evidence>
<accession>L8YHV2</accession>
<feature type="compositionally biased region" description="Basic and acidic residues" evidence="23">
    <location>
        <begin position="808"/>
        <end position="817"/>
    </location>
</feature>
<evidence type="ECO:0000313" key="28">
    <source>
        <dbReference type="Proteomes" id="UP000011518"/>
    </source>
</evidence>
<dbReference type="InterPro" id="IPR012677">
    <property type="entry name" value="Nucleotide-bd_a/b_plait_sf"/>
</dbReference>
<reference evidence="28" key="2">
    <citation type="journal article" date="2013" name="Nat. Commun.">
        <title>Genome of the Chinese tree shrew.</title>
        <authorList>
            <person name="Fan Y."/>
            <person name="Huang Z.Y."/>
            <person name="Cao C.C."/>
            <person name="Chen C.S."/>
            <person name="Chen Y.X."/>
            <person name="Fan D.D."/>
            <person name="He J."/>
            <person name="Hou H.L."/>
            <person name="Hu L."/>
            <person name="Hu X.T."/>
            <person name="Jiang X.T."/>
            <person name="Lai R."/>
            <person name="Lang Y.S."/>
            <person name="Liang B."/>
            <person name="Liao S.G."/>
            <person name="Mu D."/>
            <person name="Ma Y.Y."/>
            <person name="Niu Y.Y."/>
            <person name="Sun X.Q."/>
            <person name="Xia J.Q."/>
            <person name="Xiao J."/>
            <person name="Xiong Z.Q."/>
            <person name="Xu L."/>
            <person name="Yang L."/>
            <person name="Zhang Y."/>
            <person name="Zhao W."/>
            <person name="Zhao X.D."/>
            <person name="Zheng Y.T."/>
            <person name="Zhou J.M."/>
            <person name="Zhu Y.B."/>
            <person name="Zhang G.J."/>
            <person name="Wang J."/>
            <person name="Yao Y.G."/>
        </authorList>
    </citation>
    <scope>NUCLEOTIDE SEQUENCE [LARGE SCALE GENOMIC DNA]</scope>
</reference>
<evidence type="ECO:0000256" key="18">
    <source>
        <dbReference type="ARBA" id="ARBA00054821"/>
    </source>
</evidence>
<feature type="region of interest" description="Disordered" evidence="23">
    <location>
        <begin position="1379"/>
        <end position="1415"/>
    </location>
</feature>
<dbReference type="Gene3D" id="3.40.50.620">
    <property type="entry name" value="HUPs"/>
    <property type="match status" value="2"/>
</dbReference>
<feature type="compositionally biased region" description="Acidic residues" evidence="23">
    <location>
        <begin position="1204"/>
        <end position="1213"/>
    </location>
</feature>
<dbReference type="Gene3D" id="1.10.730.10">
    <property type="entry name" value="Isoleucyl-tRNA Synthetase, Domain 1"/>
    <property type="match status" value="1"/>
</dbReference>
<feature type="chain" id="PRO_5012249188" description="Isoleucine--tRNA ligase, cytoplasmic" evidence="25">
    <location>
        <begin position="16"/>
        <end position="2636"/>
    </location>
</feature>
<comment type="function">
    <text evidence="18">Plays an essential role in the survival of diffuse-type gastric cancer cells. Acts as a nucleolar anchoring protein for DDX47. May be involved in regulation of gene expression at the post-transcriptional level or in ribosome biogenesis in cancer cells.</text>
</comment>
<dbReference type="GO" id="GO:0005730">
    <property type="term" value="C:nucleolus"/>
    <property type="evidence" value="ECO:0007669"/>
    <property type="project" value="UniProtKB-SubCell"/>
</dbReference>
<dbReference type="InterPro" id="IPR035979">
    <property type="entry name" value="RBD_domain_sf"/>
</dbReference>
<dbReference type="GO" id="GO:0002161">
    <property type="term" value="F:aminoacyl-tRNA deacylase activity"/>
    <property type="evidence" value="ECO:0007669"/>
    <property type="project" value="InterPro"/>
</dbReference>
<comment type="catalytic activity">
    <reaction evidence="17">
        <text>tRNA(Ile) + L-isoleucine + ATP = L-isoleucyl-tRNA(Ile) + AMP + diphosphate</text>
        <dbReference type="Rhea" id="RHEA:11060"/>
        <dbReference type="Rhea" id="RHEA-COMP:9666"/>
        <dbReference type="Rhea" id="RHEA-COMP:9695"/>
        <dbReference type="ChEBI" id="CHEBI:30616"/>
        <dbReference type="ChEBI" id="CHEBI:33019"/>
        <dbReference type="ChEBI" id="CHEBI:58045"/>
        <dbReference type="ChEBI" id="CHEBI:78442"/>
        <dbReference type="ChEBI" id="CHEBI:78528"/>
        <dbReference type="ChEBI" id="CHEBI:456215"/>
        <dbReference type="EC" id="6.1.1.5"/>
    </reaction>
</comment>
<dbReference type="PROSITE" id="PS50102">
    <property type="entry name" value="RRM"/>
    <property type="match status" value="1"/>
</dbReference>
<feature type="compositionally biased region" description="Acidic residues" evidence="23">
    <location>
        <begin position="1388"/>
        <end position="1399"/>
    </location>
</feature>
<dbReference type="InterPro" id="IPR009008">
    <property type="entry name" value="Val/Leu/Ile-tRNA-synth_edit"/>
</dbReference>
<feature type="compositionally biased region" description="Basic and acidic residues" evidence="23">
    <location>
        <begin position="1134"/>
        <end position="1143"/>
    </location>
</feature>
<evidence type="ECO:0000256" key="23">
    <source>
        <dbReference type="SAM" id="MobiDB-lite"/>
    </source>
</evidence>
<comment type="subunit">
    <text evidence="19">Interacts with the GTP form of RRAGA, RRAGC and RRAGD. Interacts with NIP7. Interacts with DDX18; the interaction is RNA-dependent. Interacts with DDX47; the interaction is RNA-dependent.</text>
</comment>
<dbReference type="InterPro" id="IPR009080">
    <property type="entry name" value="tRNAsynth_Ia_anticodon-bd"/>
</dbReference>
<dbReference type="STRING" id="246437.L8YHV2"/>
<dbReference type="InterPro" id="IPR033709">
    <property type="entry name" value="Anticodon_Ile_ABEc"/>
</dbReference>
<dbReference type="GO" id="GO:0005524">
    <property type="term" value="F:ATP binding"/>
    <property type="evidence" value="ECO:0007669"/>
    <property type="project" value="UniProtKB-KW"/>
</dbReference>
<evidence type="ECO:0000256" key="9">
    <source>
        <dbReference type="ARBA" id="ARBA00022729"/>
    </source>
</evidence>
<feature type="compositionally biased region" description="Basic and acidic residues" evidence="23">
    <location>
        <begin position="1190"/>
        <end position="1203"/>
    </location>
</feature>
<dbReference type="PANTHER" id="PTHR42780:SF1">
    <property type="entry name" value="ISOLEUCINE--TRNA LIGASE, CYTOPLASMIC"/>
    <property type="match status" value="1"/>
</dbReference>
<dbReference type="Pfam" id="PF00133">
    <property type="entry name" value="tRNA-synt_1"/>
    <property type="match status" value="1"/>
</dbReference>
<evidence type="ECO:0000256" key="16">
    <source>
        <dbReference type="ARBA" id="ARBA00032665"/>
    </source>
</evidence>
<evidence type="ECO:0000256" key="2">
    <source>
        <dbReference type="ARBA" id="ARBA00004604"/>
    </source>
</evidence>
<evidence type="ECO:0000256" key="20">
    <source>
        <dbReference type="ARBA" id="ARBA00068539"/>
    </source>
</evidence>
<evidence type="ECO:0000256" key="13">
    <source>
        <dbReference type="ARBA" id="ARBA00022917"/>
    </source>
</evidence>
<keyword evidence="5" id="KW-0963">Cytoplasm</keyword>
<evidence type="ECO:0000256" key="6">
    <source>
        <dbReference type="ARBA" id="ARBA00022553"/>
    </source>
</evidence>
<dbReference type="InterPro" id="IPR000372">
    <property type="entry name" value="LRRNT"/>
</dbReference>
<dbReference type="CDD" id="cd12226">
    <property type="entry name" value="RRM_NOL8"/>
    <property type="match status" value="1"/>
</dbReference>
<evidence type="ECO:0000256" key="17">
    <source>
        <dbReference type="ARBA" id="ARBA00048359"/>
    </source>
</evidence>
<dbReference type="GO" id="GO:0000049">
    <property type="term" value="F:tRNA binding"/>
    <property type="evidence" value="ECO:0007669"/>
    <property type="project" value="InterPro"/>
</dbReference>
<protein>
    <recommendedName>
        <fullName evidence="21">Isoleucine--tRNA ligase, cytoplasmic</fullName>
        <ecNumber evidence="4">6.1.1.5</ecNumber>
    </recommendedName>
    <alternativeName>
        <fullName evidence="16">Isoleucyl-tRNA synthetase</fullName>
    </alternativeName>
    <alternativeName>
        <fullName evidence="20">Nucleolar protein 8</fullName>
    </alternativeName>
</protein>
<feature type="compositionally biased region" description="Basic and acidic residues" evidence="23">
    <location>
        <begin position="1037"/>
        <end position="1052"/>
    </location>
</feature>
<dbReference type="InterPro" id="IPR023586">
    <property type="entry name" value="Ile-tRNA-ligase_type2"/>
</dbReference>
<feature type="region of interest" description="Disordered" evidence="23">
    <location>
        <begin position="742"/>
        <end position="785"/>
    </location>
</feature>
<feature type="compositionally biased region" description="Basic and acidic residues" evidence="23">
    <location>
        <begin position="1016"/>
        <end position="1028"/>
    </location>
</feature>
<feature type="compositionally biased region" description="Basic and acidic residues" evidence="23">
    <location>
        <begin position="965"/>
        <end position="980"/>
    </location>
</feature>
<dbReference type="GO" id="GO:0004822">
    <property type="term" value="F:isoleucine-tRNA ligase activity"/>
    <property type="evidence" value="ECO:0007669"/>
    <property type="project" value="UniProtKB-EC"/>
</dbReference>
<dbReference type="SUPFAM" id="SSF52374">
    <property type="entry name" value="Nucleotidylyl transferase"/>
    <property type="match status" value="1"/>
</dbReference>
<keyword evidence="11" id="KW-0067">ATP-binding</keyword>
<evidence type="ECO:0000256" key="25">
    <source>
        <dbReference type="SAM" id="SignalP"/>
    </source>
</evidence>
<dbReference type="Pfam" id="PF23567">
    <property type="entry name" value="Ubiquitin_IARS1"/>
    <property type="match status" value="2"/>
</dbReference>
<organism evidence="27 28">
    <name type="scientific">Tupaia chinensis</name>
    <name type="common">Chinese tree shrew</name>
    <name type="synonym">Tupaia belangeri chinensis</name>
    <dbReference type="NCBI Taxonomy" id="246437"/>
    <lineage>
        <taxon>Eukaryota</taxon>
        <taxon>Metazoa</taxon>
        <taxon>Chordata</taxon>
        <taxon>Craniata</taxon>
        <taxon>Vertebrata</taxon>
        <taxon>Euteleostomi</taxon>
        <taxon>Mammalia</taxon>
        <taxon>Eutheria</taxon>
        <taxon>Euarchontoglires</taxon>
        <taxon>Scandentia</taxon>
        <taxon>Tupaiidae</taxon>
        <taxon>Tupaia</taxon>
    </lineage>
</organism>
<feature type="region of interest" description="Disordered" evidence="23">
    <location>
        <begin position="596"/>
        <end position="616"/>
    </location>
</feature>
<feature type="region of interest" description="Disordered" evidence="23">
    <location>
        <begin position="808"/>
        <end position="851"/>
    </location>
</feature>
<evidence type="ECO:0000259" key="26">
    <source>
        <dbReference type="PROSITE" id="PS50102"/>
    </source>
</evidence>
<evidence type="ECO:0000256" key="3">
    <source>
        <dbReference type="ARBA" id="ARBA00005594"/>
    </source>
</evidence>
<dbReference type="SMART" id="SM00013">
    <property type="entry name" value="LRRNT"/>
    <property type="match status" value="2"/>
</dbReference>
<dbReference type="PROSITE" id="PS00178">
    <property type="entry name" value="AA_TRNA_LIGASE_I"/>
    <property type="match status" value="1"/>
</dbReference>
<feature type="compositionally biased region" description="Basic and acidic residues" evidence="23">
    <location>
        <begin position="1268"/>
        <end position="1284"/>
    </location>
</feature>
<keyword evidence="9 25" id="KW-0732">Signal</keyword>
<feature type="compositionally biased region" description="Polar residues" evidence="23">
    <location>
        <begin position="904"/>
        <end position="925"/>
    </location>
</feature>
<sequence length="2636" mass="297468">MKEYVLLLLVALCSAKPLLSPSHLAVKSMMLRDMEDTDDDNDDDDEDDNSLFPTREPRNPFFPFDLFPTCPFGCQCYSRVVHCSDLEMSANPLENNGIEPGAFEGVTVFHIRIAEAKLTSIPKGENRVWSHHQQAASVLPCGHLDSCTMKILYSALFLLLVVPQAESAPRAQQGSRVTTDYGTDDFEETIFSQDYEDGKNIKEKRKMVIPGEKSLRLQKDESVTPPLKKENDEMPTCLLCVCLSGSVYCEEVDIEAVPPLPKESAYLYARFNKIKKLTAKDFADIQSIEYTPVFMKADRETKRLFVGGLGQAISETDLQNQFSRFGEVSDVEIITRKDDQGNPQKVFAYINIRVTEADLKKCMSVLNKTKWKGGTLQIQLAKESFLHRLAQERKEAKAKKEKSTAGNTNLVEKMGGVDFHMKAVPGTEVPGHKNWVVSKFGRVLPVLHLKNQHKHPLLVFCSLTLDNIMKYDPSKYCHNIKKIEEGLTSATPISNLTWELEGGNDPMSKKRRGEFSDFHDPPRKITKVQKKEHPPESLARSPGSNWVMESPHLPRQRVIEKTPCDFILPSKKKALLAHGCDAQKLKNVLFQTSGLETHRKRSSMSDDNDDRDTDSEDELRAMIAKEETLQRITWSSIKDSENETFEVVSTDFKSDAHRLCSLTGLGIKTNASRLDGDALGNDCEYDSGDTDEIVAVKNSKVKNEQTRATEFSEVETSIHKKISFKNRENGQLSHHCIEVPKRNNAESDHGHGIKPRNCKSPSDSRSSEDADFASELAESEGDEEYDTMMKDCIRVNLTLADLEQLAGHDPEVPKEDSESSGPATTTHCKSDCVYKSPRIPHGPRRDQQGISPEEILASLLEEENTYSKPKPMGNNLKPKFQAFKGVGSLYGEDSVRKSLKENGVSVNVSPDQNSLKQEGPNSTLIENESPYANILSSKLTPCQHAKTVSGLNHIQLQKRQAPSKGQDHKVVYPRGSEKGSQDSVSRTLLLKGKKSLSPSAETPKMSFDQDSWHSATKREAASEEDRADSSNFSSLEKSPKVSSRKDTQENRTDFSLSSSDLPHGHAQDKHAADNQKRLAALEARQKAKDVQKKLVHDALAKLDGHPEDKPTHIIFGSDSESGTEERPTQGQNHPGEKLVKESLGKASGKLFDSSDNEDSDSEDDSNRFKIKPQFEGKAGQKLMDLQSHFGNDDRFRMDSRFLESDSEEEQEEVNEGKTAEEDELAAERARALHVVQSVLHVNLSSATSRGSAAAKKFKDIIRYDPTRHDHATYERKRDEKPKESKAKRKKKREEAEKLPEVSKDMYYNITMDLKEIFQTTKDTSKKEEDTPWNGGCGGERAKAEPPSAFTFSFFGSDTKDVKEETYKIGTVKSGKVIWKGDPRFQDSSSEDDDTTEETDQQAPSPRESSLPEKETPRFFFFSKDDERLHGCDLFWKGVGSNISRNSWEARAHSLHMGPLEGRTYLKGKERKQGKGAIKHPCSGLWHSGCRRGTTPRMRFWPGQDQRRFPSIHRAFQVGVGVAVGPRSQSAPDSGWTRRRSPLLGALSGRCVTLASAPRRARRLRPRCRPVGCAVRRALQLRDLAGALGLPAGSLRFTFYDGPPFATGLPHYGHILAGTIKDIVTRYAHQSGFHVDRRFGWDCHGLPVEYEIDKTLGIKGPEDVAKMGIAEYNNQCRAIVMRYSTEWKHMSFAFDEPDILVHCSDPVVTFLDLCARGFPGTYLKGKKYKPLFDYFVKDDYRVCMDFNIIQKDSLPVCPVDASGCFTAEVTHFVGQYVKDADKNIIRMLKEQGRLLAASTVTHSYPFCWRSDTPLIYKAVPSWFVRVEHMVDLLLKNNDLCYWVPEFVREKRFGNWLKDARDWAISRNRYWGTPIPLWVSDDFEEVVCIGSVAELEELSGAKVTDLHRESIDHLTIPSRCGKGSLRRVSEVFDCWFESGSMPYAQVHYPFENKREFEDAFPAAFIAEGIDQTRGWFYTLLVLATALFGQPPFKNVIVNGLVLARQVHTFDGQKMSKRKKNYPDPVSVIQKYGADALRLYLINSPVVRAENLRFKEEGVRDVLKDVLLPWYNAYRFFAQNVLRLQKEEEVEFLYNENTVRESPNITDRWILSFMQSLIGFFETEMAAYRLYTVVPRLVKFVDILTNWYVRMNRRRLKGENGVEDCIMALETLFSVLLSLCRLMAPYTPFLTELMYQNLKMLIDPVSVQEKDTLSIHYLMLPRVRIMPIVLAFLLINLISFIFLPLLIREELIDKKTEGAVSRMQSVIELGRVIRDRKTIPIKYPLKEIVVIHQDPEALEDIRSLEKYIIEELNVREVTLSTDKNKYGIRLRAEPDHMVLGKRLKGAFKAVMAAIKQLSSAELEQFQKTGTIIVEGHELHEEDIRLLYTFDQATGGIAQFEAHSDAQALVLLDVSPDQSMVDEGVAREVINRIQKLRKKCSLVPTDDITVYYKAKSEEKYLNNVIESHTEFIFATIKAPLKPYPVPMSDKILIQEKTQLKGSELEITLTRGSTLPGPACAYVNLSICTNGTEQGGVLLLENPKGDNRLDPLKLKSVVSSIFGVKNTELAVFQGDKECVLGTVGTLLLENPLGQNGLTHQGLLYEAAKVFGLRSRKLKLFLNETQTHGVLAQDIFASAVQF</sequence>
<dbReference type="CDD" id="cd00818">
    <property type="entry name" value="IleRS_core"/>
    <property type="match status" value="1"/>
</dbReference>
<evidence type="ECO:0000256" key="12">
    <source>
        <dbReference type="ARBA" id="ARBA00022884"/>
    </source>
</evidence>
<dbReference type="SUPFAM" id="SSF54928">
    <property type="entry name" value="RNA-binding domain, RBD"/>
    <property type="match status" value="1"/>
</dbReference>
<feature type="region of interest" description="Disordered" evidence="23">
    <location>
        <begin position="1319"/>
        <end position="1344"/>
    </location>
</feature>
<feature type="compositionally biased region" description="Basic and acidic residues" evidence="23">
    <location>
        <begin position="1083"/>
        <end position="1111"/>
    </location>
</feature>
<dbReference type="Gene3D" id="3.30.70.330">
    <property type="match status" value="1"/>
</dbReference>
<dbReference type="Pfam" id="PF19302">
    <property type="entry name" value="DUF5915"/>
    <property type="match status" value="1"/>
</dbReference>
<feature type="region of interest" description="Disordered" evidence="23">
    <location>
        <begin position="35"/>
        <end position="56"/>
    </location>
</feature>
<dbReference type="Pfam" id="PF00076">
    <property type="entry name" value="RRM_1"/>
    <property type="match status" value="1"/>
</dbReference>
<evidence type="ECO:0000256" key="8">
    <source>
        <dbReference type="ARBA" id="ARBA00022614"/>
    </source>
</evidence>
<evidence type="ECO:0000256" key="22">
    <source>
        <dbReference type="PROSITE-ProRule" id="PRU00176"/>
    </source>
</evidence>
<feature type="compositionally biased region" description="Basic and acidic residues" evidence="23">
    <location>
        <begin position="1062"/>
        <end position="1076"/>
    </location>
</feature>
<feature type="compositionally biased region" description="Acidic residues" evidence="23">
    <location>
        <begin position="1154"/>
        <end position="1163"/>
    </location>
</feature>
<reference evidence="28" key="1">
    <citation type="submission" date="2012-07" db="EMBL/GenBank/DDBJ databases">
        <title>Genome of the Chinese tree shrew, a rising model animal genetically related to primates.</title>
        <authorList>
            <person name="Zhang G."/>
            <person name="Fan Y."/>
            <person name="Yao Y."/>
            <person name="Huang Z."/>
        </authorList>
    </citation>
    <scope>NUCLEOTIDE SEQUENCE [LARGE SCALE GENOMIC DNA]</scope>
</reference>
<evidence type="ECO:0000256" key="21">
    <source>
        <dbReference type="ARBA" id="ARBA00069879"/>
    </source>
</evidence>
<evidence type="ECO:0000256" key="14">
    <source>
        <dbReference type="ARBA" id="ARBA00023146"/>
    </source>
</evidence>
<dbReference type="SMART" id="SM00360">
    <property type="entry name" value="RRM"/>
    <property type="match status" value="1"/>
</dbReference>
<evidence type="ECO:0000256" key="11">
    <source>
        <dbReference type="ARBA" id="ARBA00022840"/>
    </source>
</evidence>
<feature type="compositionally biased region" description="Basic and acidic residues" evidence="23">
    <location>
        <begin position="1214"/>
        <end position="1225"/>
    </location>
</feature>
<keyword evidence="6" id="KW-0597">Phosphoprotein</keyword>
<evidence type="ECO:0000313" key="27">
    <source>
        <dbReference type="EMBL" id="ELV14096.1"/>
    </source>
</evidence>
<dbReference type="FunFam" id="3.40.50.620:FF:000050">
    <property type="entry name" value="Isoleucyl-tRNA synthetase,cytoplasmic"/>
    <property type="match status" value="1"/>
</dbReference>
<dbReference type="FunFam" id="3.30.70.330:FF:000346">
    <property type="entry name" value="Nucleolar protein 8"/>
    <property type="match status" value="1"/>
</dbReference>
<keyword evidence="10" id="KW-0547">Nucleotide-binding</keyword>
<dbReference type="InterPro" id="IPR013155">
    <property type="entry name" value="M/V/L/I-tRNA-synth_anticd-bd"/>
</dbReference>
<comment type="subcellular location">
    <subcellularLocation>
        <location evidence="1">Cytoplasm</location>
    </subcellularLocation>
    <subcellularLocation>
        <location evidence="2">Nucleus</location>
        <location evidence="2">Nucleolus</location>
    </subcellularLocation>
</comment>
<keyword evidence="8" id="KW-0433">Leucine-rich repeat</keyword>
<keyword evidence="28" id="KW-1185">Reference proteome</keyword>
<keyword evidence="24" id="KW-0472">Membrane</keyword>
<dbReference type="InParanoid" id="L8YHV2"/>
<dbReference type="eggNOG" id="KOG4365">
    <property type="taxonomic scope" value="Eukaryota"/>
</dbReference>
<feature type="compositionally biased region" description="Acidic residues" evidence="23">
    <location>
        <begin position="606"/>
        <end position="616"/>
    </location>
</feature>
<name>L8YHV2_TUPCH</name>
<dbReference type="SUPFAM" id="SSF47323">
    <property type="entry name" value="Anticodon-binding domain of a subclass of class I aminoacyl-tRNA synthetases"/>
    <property type="match status" value="1"/>
</dbReference>
<feature type="compositionally biased region" description="Acidic residues" evidence="23">
    <location>
        <begin position="35"/>
        <end position="49"/>
    </location>
</feature>
<feature type="region of interest" description="Disordered" evidence="23">
    <location>
        <begin position="903"/>
        <end position="925"/>
    </location>
</feature>
<feature type="domain" description="RRM" evidence="26">
    <location>
        <begin position="302"/>
        <end position="383"/>
    </location>
</feature>
<dbReference type="InterPro" id="IPR057033">
    <property type="entry name" value="Ubiquitin_IARS1"/>
</dbReference>
<dbReference type="FunFam" id="1.10.730.10:FF:000004">
    <property type="entry name" value="Isoleucyl-tRNA synthetase, cytoplasmic"/>
    <property type="match status" value="1"/>
</dbReference>
<dbReference type="EC" id="6.1.1.5" evidence="4"/>
<feature type="compositionally biased region" description="Basic and acidic residues" evidence="23">
    <location>
        <begin position="1292"/>
        <end position="1302"/>
    </location>
</feature>
<feature type="transmembrane region" description="Helical" evidence="24">
    <location>
        <begin position="2222"/>
        <end position="2244"/>
    </location>
</feature>
<dbReference type="InterPro" id="IPR002300">
    <property type="entry name" value="aa-tRNA-synth_Ia"/>
</dbReference>
<dbReference type="PANTHER" id="PTHR42780">
    <property type="entry name" value="SOLEUCYL-TRNA SYNTHETASE"/>
    <property type="match status" value="1"/>
</dbReference>
<dbReference type="GO" id="GO:0006428">
    <property type="term" value="P:isoleucyl-tRNA aminoacylation"/>
    <property type="evidence" value="ECO:0007669"/>
    <property type="project" value="TreeGrafter"/>
</dbReference>
<evidence type="ECO:0000256" key="10">
    <source>
        <dbReference type="ARBA" id="ARBA00022741"/>
    </source>
</evidence>
<comment type="similarity">
    <text evidence="3">Belongs to the class-I aminoacyl-tRNA synthetase family.</text>
</comment>
<dbReference type="InterPro" id="IPR034138">
    <property type="entry name" value="NOP8_RRM"/>
</dbReference>
<dbReference type="Pfam" id="PF08264">
    <property type="entry name" value="Anticodon_1"/>
    <property type="match status" value="1"/>
</dbReference>
<keyword evidence="12 22" id="KW-0694">RNA-binding</keyword>
<gene>
    <name evidence="27" type="ORF">TREES_T100011080</name>
</gene>